<feature type="chain" id="PRO_5021242962" description="EXPERA domain-containing protein" evidence="9">
    <location>
        <begin position="27"/>
        <end position="201"/>
    </location>
</feature>
<keyword evidence="9" id="KW-0732">Signal</keyword>
<protein>
    <recommendedName>
        <fullName evidence="10">EXPERA domain-containing protein</fullName>
    </recommendedName>
</protein>
<evidence type="ECO:0000256" key="1">
    <source>
        <dbReference type="ARBA" id="ARBA00004477"/>
    </source>
</evidence>
<comment type="similarity">
    <text evidence="2">Belongs to the TMEM97/sigma-2 receptor family.</text>
</comment>
<comment type="caution">
    <text evidence="11">The sequence shown here is derived from an EMBL/GenBank/DDBJ whole genome shotgun (WGS) entry which is preliminary data.</text>
</comment>
<dbReference type="PANTHER" id="PTHR31204">
    <property type="entry name" value="SIGMA INTRACELLULAR RECEPTOR 2"/>
    <property type="match status" value="1"/>
</dbReference>
<keyword evidence="12" id="KW-1185">Reference proteome</keyword>
<dbReference type="OrthoDB" id="433124at2759"/>
<dbReference type="Pfam" id="PF05241">
    <property type="entry name" value="EBP"/>
    <property type="match status" value="1"/>
</dbReference>
<gene>
    <name evidence="11" type="ORF">E0L32_000331</name>
</gene>
<evidence type="ECO:0000313" key="12">
    <source>
        <dbReference type="Proteomes" id="UP000319257"/>
    </source>
</evidence>
<keyword evidence="4" id="KW-0256">Endoplasmic reticulum</keyword>
<keyword evidence="6 7" id="KW-0472">Membrane</keyword>
<proteinExistence type="inferred from homology"/>
<keyword evidence="5 7" id="KW-1133">Transmembrane helix</keyword>
<dbReference type="InterPro" id="IPR051987">
    <property type="entry name" value="Sigma-2_receptor-like"/>
</dbReference>
<evidence type="ECO:0000256" key="6">
    <source>
        <dbReference type="ARBA" id="ARBA00023136"/>
    </source>
</evidence>
<dbReference type="PROSITE" id="PS51751">
    <property type="entry name" value="EXPERA"/>
    <property type="match status" value="1"/>
</dbReference>
<evidence type="ECO:0000256" key="5">
    <source>
        <dbReference type="ARBA" id="ARBA00022989"/>
    </source>
</evidence>
<comment type="subcellular location">
    <subcellularLocation>
        <location evidence="1">Endoplasmic reticulum membrane</location>
        <topology evidence="1">Multi-pass membrane protein</topology>
    </subcellularLocation>
</comment>
<feature type="transmembrane region" description="Helical" evidence="8">
    <location>
        <begin position="128"/>
        <end position="146"/>
    </location>
</feature>
<dbReference type="InParanoid" id="A0A507B854"/>
<organism evidence="11 12">
    <name type="scientific">Thyridium curvatum</name>
    <dbReference type="NCBI Taxonomy" id="1093900"/>
    <lineage>
        <taxon>Eukaryota</taxon>
        <taxon>Fungi</taxon>
        <taxon>Dikarya</taxon>
        <taxon>Ascomycota</taxon>
        <taxon>Pezizomycotina</taxon>
        <taxon>Sordariomycetes</taxon>
        <taxon>Sordariomycetidae</taxon>
        <taxon>Thyridiales</taxon>
        <taxon>Thyridiaceae</taxon>
        <taxon>Thyridium</taxon>
    </lineage>
</organism>
<dbReference type="GO" id="GO:0005789">
    <property type="term" value="C:endoplasmic reticulum membrane"/>
    <property type="evidence" value="ECO:0007669"/>
    <property type="project" value="UniProtKB-SubCell"/>
</dbReference>
<evidence type="ECO:0000256" key="2">
    <source>
        <dbReference type="ARBA" id="ARBA00009096"/>
    </source>
</evidence>
<accession>A0A507B854</accession>
<evidence type="ECO:0000256" key="8">
    <source>
        <dbReference type="SAM" id="Phobius"/>
    </source>
</evidence>
<evidence type="ECO:0000256" key="7">
    <source>
        <dbReference type="PROSITE-ProRule" id="PRU01087"/>
    </source>
</evidence>
<feature type="transmembrane region" description="Helical" evidence="8">
    <location>
        <begin position="166"/>
        <end position="184"/>
    </location>
</feature>
<feature type="signal peptide" evidence="9">
    <location>
        <begin position="1"/>
        <end position="26"/>
    </location>
</feature>
<sequence length="201" mass="23032">MAPPKNSWKDWVWLGWFAMQVPVILSTQTQELTGVTATAGVDMVDKYPGFLIAEPGAPLHFLHRFRAWYIATYNDPLMQWAPEGAGDGGHSWIPLFFWLELLFLLPVTLYGIRELGVRRRGTRGQTELLFVVYALEVAFTTLVVINDVSYWDPEVYSDEQKNVFRFQLYGPYFVLPVIMAADMYSRLLQRFGAADAVKKTQ</sequence>
<dbReference type="STRING" id="1093900.A0A507B854"/>
<dbReference type="GeneID" id="41967778"/>
<keyword evidence="3 7" id="KW-0812">Transmembrane</keyword>
<feature type="domain" description="EXPERA" evidence="10">
    <location>
        <begin position="9"/>
        <end position="180"/>
    </location>
</feature>
<dbReference type="EMBL" id="SKBQ01000001">
    <property type="protein sequence ID" value="TPX15997.1"/>
    <property type="molecule type" value="Genomic_DNA"/>
</dbReference>
<reference evidence="11 12" key="1">
    <citation type="submission" date="2019-06" db="EMBL/GenBank/DDBJ databases">
        <title>Draft genome sequence of the filamentous fungus Phialemoniopsis curvata isolated from diesel fuel.</title>
        <authorList>
            <person name="Varaljay V.A."/>
            <person name="Lyon W.J."/>
            <person name="Crouch A.L."/>
            <person name="Drake C.E."/>
            <person name="Hollomon J.M."/>
            <person name="Nadeau L.J."/>
            <person name="Nunn H.S."/>
            <person name="Stevenson B.S."/>
            <person name="Bojanowski C.L."/>
            <person name="Crookes-Goodson W.J."/>
        </authorList>
    </citation>
    <scope>NUCLEOTIDE SEQUENCE [LARGE SCALE GENOMIC DNA]</scope>
    <source>
        <strain evidence="11 12">D216</strain>
    </source>
</reference>
<evidence type="ECO:0000256" key="9">
    <source>
        <dbReference type="SAM" id="SignalP"/>
    </source>
</evidence>
<evidence type="ECO:0000313" key="11">
    <source>
        <dbReference type="EMBL" id="TPX15997.1"/>
    </source>
</evidence>
<dbReference type="AlphaFoldDB" id="A0A507B854"/>
<dbReference type="PANTHER" id="PTHR31204:SF1">
    <property type="entry name" value="SIGMA INTRACELLULAR RECEPTOR 2"/>
    <property type="match status" value="1"/>
</dbReference>
<evidence type="ECO:0000256" key="3">
    <source>
        <dbReference type="ARBA" id="ARBA00022692"/>
    </source>
</evidence>
<dbReference type="InterPro" id="IPR016964">
    <property type="entry name" value="Sigma2_recept"/>
</dbReference>
<evidence type="ECO:0000256" key="4">
    <source>
        <dbReference type="ARBA" id="ARBA00022824"/>
    </source>
</evidence>
<name>A0A507B854_9PEZI</name>
<feature type="transmembrane region" description="Helical" evidence="8">
    <location>
        <begin position="92"/>
        <end position="112"/>
    </location>
</feature>
<dbReference type="InterPro" id="IPR033118">
    <property type="entry name" value="EXPERA"/>
</dbReference>
<evidence type="ECO:0000259" key="10">
    <source>
        <dbReference type="PROSITE" id="PS51751"/>
    </source>
</evidence>
<dbReference type="RefSeq" id="XP_030997708.1">
    <property type="nucleotide sequence ID" value="XM_031137596.1"/>
</dbReference>
<dbReference type="PIRSF" id="PIRSF031032">
    <property type="entry name" value="TMP_97_prd"/>
    <property type="match status" value="1"/>
</dbReference>
<dbReference type="Proteomes" id="UP000319257">
    <property type="component" value="Unassembled WGS sequence"/>
</dbReference>